<dbReference type="EMBL" id="LCYN01000039">
    <property type="protein sequence ID" value="KKZ90886.1"/>
    <property type="molecule type" value="Genomic_DNA"/>
</dbReference>
<comment type="caution">
    <text evidence="1">The sequence shown here is derived from an EMBL/GenBank/DDBJ whole genome shotgun (WGS) entry which is preliminary data.</text>
</comment>
<organism evidence="1 2">
    <name type="scientific">Bacillus wiedmannii</name>
    <dbReference type="NCBI Taxonomy" id="1890302"/>
    <lineage>
        <taxon>Bacteria</taxon>
        <taxon>Bacillati</taxon>
        <taxon>Bacillota</taxon>
        <taxon>Bacilli</taxon>
        <taxon>Bacillales</taxon>
        <taxon>Bacillaceae</taxon>
        <taxon>Bacillus</taxon>
        <taxon>Bacillus cereus group</taxon>
    </lineage>
</organism>
<dbReference type="Proteomes" id="UP000035350">
    <property type="component" value="Unassembled WGS sequence"/>
</dbReference>
<dbReference type="RefSeq" id="WP_327963896.1">
    <property type="nucleotide sequence ID" value="NZ_JARMPN010000110.1"/>
</dbReference>
<dbReference type="PATRIC" id="fig|1396.433.peg.1018"/>
<accession>A0A0G8BVE7</accession>
<dbReference type="AlphaFoldDB" id="A0A0G8BVE7"/>
<evidence type="ECO:0000313" key="2">
    <source>
        <dbReference type="Proteomes" id="UP000035350"/>
    </source>
</evidence>
<reference evidence="2" key="2">
    <citation type="submission" date="2015-04" db="EMBL/GenBank/DDBJ databases">
        <title>Draft Genome Sequences of Eight Spore-Forming Food Isolates of Bacillus cereus Genome sequencing.</title>
        <authorList>
            <person name="Krawcyk A.O."/>
            <person name="de Jong A."/>
            <person name="Eijlander R.T."/>
            <person name="Berendsen E.M."/>
            <person name="Holsappel S."/>
            <person name="Wells-Bennik M."/>
            <person name="Kuipers O.P."/>
        </authorList>
    </citation>
    <scope>NUCLEOTIDE SEQUENCE [LARGE SCALE GENOMIC DNA]</scope>
    <source>
        <strain evidence="2">B4147</strain>
    </source>
</reference>
<gene>
    <name evidence="1" type="ORF">B4147_0249</name>
</gene>
<evidence type="ECO:0000313" key="1">
    <source>
        <dbReference type="EMBL" id="KKZ90886.1"/>
    </source>
</evidence>
<reference evidence="1 2" key="1">
    <citation type="journal article" date="2015" name="Genome Announc.">
        <title>Next-Generation Whole-Genome Sequencing of Eight Strains of Bacillus cereus, Isolated from Food.</title>
        <authorList>
            <person name="Krawczyk A.O."/>
            <person name="de Jong A."/>
            <person name="Eijlander R.T."/>
            <person name="Berendsen E.M."/>
            <person name="Holsappel S."/>
            <person name="Wells-Bennik M.H."/>
            <person name="Kuipers O.P."/>
        </authorList>
    </citation>
    <scope>NUCLEOTIDE SEQUENCE [LARGE SCALE GENOMIC DNA]</scope>
    <source>
        <strain evidence="1 2">B4147</strain>
    </source>
</reference>
<sequence>MKVSSSYTSSLLIFLPLHHNEIGIIVGKTIDFYDLAKVYV</sequence>
<proteinExistence type="predicted"/>
<name>A0A0G8BVE7_9BACI</name>
<protein>
    <submittedName>
        <fullName evidence="1">Uncharacterized protein</fullName>
    </submittedName>
</protein>